<comment type="caution">
    <text evidence="1">The sequence shown here is derived from an EMBL/GenBank/DDBJ whole genome shotgun (WGS) entry which is preliminary data.</text>
</comment>
<protein>
    <submittedName>
        <fullName evidence="1">Uncharacterized protein</fullName>
    </submittedName>
</protein>
<reference evidence="1" key="1">
    <citation type="submission" date="2020-07" db="EMBL/GenBank/DDBJ databases">
        <title>Multicomponent nature underlies the extraordinary mechanical properties of spider dragline silk.</title>
        <authorList>
            <person name="Kono N."/>
            <person name="Nakamura H."/>
            <person name="Mori M."/>
            <person name="Yoshida Y."/>
            <person name="Ohtoshi R."/>
            <person name="Malay A.D."/>
            <person name="Moran D.A.P."/>
            <person name="Tomita M."/>
            <person name="Numata K."/>
            <person name="Arakawa K."/>
        </authorList>
    </citation>
    <scope>NUCLEOTIDE SEQUENCE</scope>
</reference>
<keyword evidence="2" id="KW-1185">Reference proteome</keyword>
<sequence length="75" mass="9066">MWRLDDRSSTFFNGAEQQLDWEIKQKIEKEEPSCCSFRRRLQDLRCFKSLCSTMSSDHNQRIDMEHETENVETHP</sequence>
<proteinExistence type="predicted"/>
<dbReference type="Proteomes" id="UP000887116">
    <property type="component" value="Unassembled WGS sequence"/>
</dbReference>
<evidence type="ECO:0000313" key="1">
    <source>
        <dbReference type="EMBL" id="GFR26526.1"/>
    </source>
</evidence>
<evidence type="ECO:0000313" key="2">
    <source>
        <dbReference type="Proteomes" id="UP000887116"/>
    </source>
</evidence>
<organism evidence="1 2">
    <name type="scientific">Trichonephila clavata</name>
    <name type="common">Joro spider</name>
    <name type="synonym">Nephila clavata</name>
    <dbReference type="NCBI Taxonomy" id="2740835"/>
    <lineage>
        <taxon>Eukaryota</taxon>
        <taxon>Metazoa</taxon>
        <taxon>Ecdysozoa</taxon>
        <taxon>Arthropoda</taxon>
        <taxon>Chelicerata</taxon>
        <taxon>Arachnida</taxon>
        <taxon>Araneae</taxon>
        <taxon>Araneomorphae</taxon>
        <taxon>Entelegynae</taxon>
        <taxon>Araneoidea</taxon>
        <taxon>Nephilidae</taxon>
        <taxon>Trichonephila</taxon>
    </lineage>
</organism>
<dbReference type="AlphaFoldDB" id="A0A8X6K1J1"/>
<gene>
    <name evidence="1" type="ORF">TNCT_557061</name>
</gene>
<name>A0A8X6K1J1_TRICU</name>
<dbReference type="EMBL" id="BMAO01008793">
    <property type="protein sequence ID" value="GFR26526.1"/>
    <property type="molecule type" value="Genomic_DNA"/>
</dbReference>
<accession>A0A8X6K1J1</accession>